<proteinExistence type="predicted"/>
<dbReference type="EMBL" id="JAUYVI010000004">
    <property type="protein sequence ID" value="MDQ7248941.1"/>
    <property type="molecule type" value="Genomic_DNA"/>
</dbReference>
<dbReference type="Pfam" id="PF09391">
    <property type="entry name" value="DUF2000"/>
    <property type="match status" value="1"/>
</dbReference>
<sequence length="136" mass="15397">MLYPTKTALVIRNDLATWQKVNIAAFLSGGLVHRFPEMAGEPYRDADATLYTPLIREPVFVYGAEAETMRRTYERARNRDLSFAIYTEPLFKTTNDIDNRASVAACKREALDLVGLGFHAERKIIDKLVNGLKFLA</sequence>
<protein>
    <submittedName>
        <fullName evidence="1">DUF2000 domain-containing protein</fullName>
    </submittedName>
</protein>
<reference evidence="2" key="1">
    <citation type="submission" date="2023-08" db="EMBL/GenBank/DDBJ databases">
        <title>Rhodospirillaceae gen. nov., a novel taxon isolated from the Yangtze River Yuezi River estuary sludge.</title>
        <authorList>
            <person name="Ruan L."/>
        </authorList>
    </citation>
    <scope>NUCLEOTIDE SEQUENCE [LARGE SCALE GENOMIC DNA]</scope>
    <source>
        <strain evidence="2">R-7</strain>
    </source>
</reference>
<organism evidence="1 2">
    <name type="scientific">Dongia sedimenti</name>
    <dbReference type="NCBI Taxonomy" id="3064282"/>
    <lineage>
        <taxon>Bacteria</taxon>
        <taxon>Pseudomonadati</taxon>
        <taxon>Pseudomonadota</taxon>
        <taxon>Alphaproteobacteria</taxon>
        <taxon>Rhodospirillales</taxon>
        <taxon>Dongiaceae</taxon>
        <taxon>Dongia</taxon>
    </lineage>
</organism>
<keyword evidence="2" id="KW-1185">Reference proteome</keyword>
<dbReference type="Proteomes" id="UP001230156">
    <property type="component" value="Unassembled WGS sequence"/>
</dbReference>
<dbReference type="Gene3D" id="3.40.1490.10">
    <property type="entry name" value="Bit1"/>
    <property type="match status" value="1"/>
</dbReference>
<dbReference type="RefSeq" id="WP_379956420.1">
    <property type="nucleotide sequence ID" value="NZ_JAUYVI010000004.1"/>
</dbReference>
<evidence type="ECO:0000313" key="2">
    <source>
        <dbReference type="Proteomes" id="UP001230156"/>
    </source>
</evidence>
<accession>A0ABU0YMH7</accession>
<name>A0ABU0YMH7_9PROT</name>
<dbReference type="InterPro" id="IPR023476">
    <property type="entry name" value="Pep_tRNA_hydro_II_dom_sf"/>
</dbReference>
<evidence type="ECO:0000313" key="1">
    <source>
        <dbReference type="EMBL" id="MDQ7248941.1"/>
    </source>
</evidence>
<gene>
    <name evidence="1" type="ORF">Q8A70_14745</name>
</gene>
<comment type="caution">
    <text evidence="1">The sequence shown here is derived from an EMBL/GenBank/DDBJ whole genome shotgun (WGS) entry which is preliminary data.</text>
</comment>
<dbReference type="SUPFAM" id="SSF102462">
    <property type="entry name" value="Peptidyl-tRNA hydrolase II"/>
    <property type="match status" value="1"/>
</dbReference>
<dbReference type="InterPro" id="IPR018988">
    <property type="entry name" value="DUF2000"/>
</dbReference>